<sequence length="506" mass="55470">MAIPIPGGVCWPRPSCRLGADDATARRHGLDPDLLDPRKEKVLGFLYTFLPAPPVSAAATLSCAAAPESEDGEGGADRISALPDDLLRHVLARLPAKDGARTAVLSTRWRGLWHTAPLVLVDAHFLPLGAARPPRPGAALAAHPGPIPFVSLTCGFYDDADADRAALERLFTLLATKGVDELVFVNRPWPLPGLRLPAALFGCASLRRLHLGAWVLPDWAKLPRGPSFPNLQELVLGAVVMDNLDLLFVALCLPRARCCSQSLRSVQFCLSMVEEVAAVNAPCLERLFIWRCWSHHGRRIKIGLGHAPRLDMLGYLEPGVHELEIGNTIIKSGTKPSPRTTVPAVRTLALSLNFAVYSEVKMLPSFLKCFPNVETLCVESEVTHEDEPIGTLDLKFWQESGPIECVQWHLKTLVLREFHGEQNEFDFLMYVAENARVLENMVLVLKIGRYSAPEEVACKFMALDSARWASGGSKLKSLLSRLRDGGSLWSLKAGCDLSFGDPFFCL</sequence>
<gene>
    <name evidence="2" type="ORF">URODEC1_LOCUS50383</name>
</gene>
<dbReference type="SUPFAM" id="SSF81383">
    <property type="entry name" value="F-box domain"/>
    <property type="match status" value="1"/>
</dbReference>
<dbReference type="InterPro" id="IPR055302">
    <property type="entry name" value="F-box_dom-containing"/>
</dbReference>
<dbReference type="SUPFAM" id="SSF52047">
    <property type="entry name" value="RNI-like"/>
    <property type="match status" value="1"/>
</dbReference>
<dbReference type="Pfam" id="PF08387">
    <property type="entry name" value="FBD"/>
    <property type="match status" value="1"/>
</dbReference>
<accession>A0ABC9A2S9</accession>
<dbReference type="InterPro" id="IPR055411">
    <property type="entry name" value="LRR_FXL15/At3g58940/PEG3-like"/>
</dbReference>
<dbReference type="PROSITE" id="PS50181">
    <property type="entry name" value="FBOX"/>
    <property type="match status" value="1"/>
</dbReference>
<evidence type="ECO:0000259" key="1">
    <source>
        <dbReference type="PROSITE" id="PS50181"/>
    </source>
</evidence>
<dbReference type="CDD" id="cd22160">
    <property type="entry name" value="F-box_AtFBL13-like"/>
    <property type="match status" value="1"/>
</dbReference>
<name>A0ABC9A2S9_9POAL</name>
<dbReference type="InterPro" id="IPR036047">
    <property type="entry name" value="F-box-like_dom_sf"/>
</dbReference>
<evidence type="ECO:0000313" key="3">
    <source>
        <dbReference type="Proteomes" id="UP001497457"/>
    </source>
</evidence>
<dbReference type="InterPro" id="IPR053781">
    <property type="entry name" value="F-box_AtFBL13-like"/>
</dbReference>
<dbReference type="Pfam" id="PF24758">
    <property type="entry name" value="LRR_At5g56370"/>
    <property type="match status" value="1"/>
</dbReference>
<dbReference type="EMBL" id="OZ075112">
    <property type="protein sequence ID" value="CAL4970946.1"/>
    <property type="molecule type" value="Genomic_DNA"/>
</dbReference>
<proteinExistence type="predicted"/>
<keyword evidence="3" id="KW-1185">Reference proteome</keyword>
<dbReference type="Proteomes" id="UP001497457">
    <property type="component" value="Chromosome 2b"/>
</dbReference>
<dbReference type="AlphaFoldDB" id="A0ABC9A2S9"/>
<dbReference type="InterPro" id="IPR001810">
    <property type="entry name" value="F-box_dom"/>
</dbReference>
<dbReference type="Pfam" id="PF00646">
    <property type="entry name" value="F-box"/>
    <property type="match status" value="1"/>
</dbReference>
<protein>
    <recommendedName>
        <fullName evidence="1">F-box domain-containing protein</fullName>
    </recommendedName>
</protein>
<dbReference type="PANTHER" id="PTHR32141:SF105">
    <property type="entry name" value="OS02G0178200 PROTEIN"/>
    <property type="match status" value="1"/>
</dbReference>
<organism evidence="2 3">
    <name type="scientific">Urochloa decumbens</name>
    <dbReference type="NCBI Taxonomy" id="240449"/>
    <lineage>
        <taxon>Eukaryota</taxon>
        <taxon>Viridiplantae</taxon>
        <taxon>Streptophyta</taxon>
        <taxon>Embryophyta</taxon>
        <taxon>Tracheophyta</taxon>
        <taxon>Spermatophyta</taxon>
        <taxon>Magnoliopsida</taxon>
        <taxon>Liliopsida</taxon>
        <taxon>Poales</taxon>
        <taxon>Poaceae</taxon>
        <taxon>PACMAD clade</taxon>
        <taxon>Panicoideae</taxon>
        <taxon>Panicodae</taxon>
        <taxon>Paniceae</taxon>
        <taxon>Melinidinae</taxon>
        <taxon>Urochloa</taxon>
    </lineage>
</organism>
<evidence type="ECO:0000313" key="2">
    <source>
        <dbReference type="EMBL" id="CAL4970946.1"/>
    </source>
</evidence>
<feature type="domain" description="F-box" evidence="1">
    <location>
        <begin position="76"/>
        <end position="128"/>
    </location>
</feature>
<dbReference type="PANTHER" id="PTHR32141">
    <property type="match status" value="1"/>
</dbReference>
<reference evidence="2" key="1">
    <citation type="submission" date="2024-10" db="EMBL/GenBank/DDBJ databases">
        <authorList>
            <person name="Ryan C."/>
        </authorList>
    </citation>
    <scope>NUCLEOTIDE SEQUENCE [LARGE SCALE GENOMIC DNA]</scope>
</reference>
<dbReference type="InterPro" id="IPR006566">
    <property type="entry name" value="FBD"/>
</dbReference>